<organism evidence="4 5">
    <name type="scientific">Leptospirillum ferrooxidans (strain C2-3)</name>
    <dbReference type="NCBI Taxonomy" id="1162668"/>
    <lineage>
        <taxon>Bacteria</taxon>
        <taxon>Pseudomonadati</taxon>
        <taxon>Nitrospirota</taxon>
        <taxon>Nitrospiria</taxon>
        <taxon>Nitrospirales</taxon>
        <taxon>Nitrospiraceae</taxon>
        <taxon>Leptospirillum</taxon>
    </lineage>
</organism>
<dbReference type="InterPro" id="IPR052155">
    <property type="entry name" value="Biofilm_reg_signaling"/>
</dbReference>
<evidence type="ECO:0000259" key="2">
    <source>
        <dbReference type="PROSITE" id="PS50113"/>
    </source>
</evidence>
<dbReference type="STRING" id="1162668.LFE_0028"/>
<feature type="domain" description="GGDEF" evidence="3">
    <location>
        <begin position="984"/>
        <end position="1117"/>
    </location>
</feature>
<dbReference type="NCBIfam" id="TIGR00229">
    <property type="entry name" value="sensory_box"/>
    <property type="match status" value="2"/>
</dbReference>
<dbReference type="Pfam" id="PF08448">
    <property type="entry name" value="PAS_4"/>
    <property type="match status" value="1"/>
</dbReference>
<dbReference type="PANTHER" id="PTHR44757:SF2">
    <property type="entry name" value="BIOFILM ARCHITECTURE MAINTENANCE PROTEIN MBAA"/>
    <property type="match status" value="1"/>
</dbReference>
<dbReference type="InterPro" id="IPR029787">
    <property type="entry name" value="Nucleotide_cyclase"/>
</dbReference>
<dbReference type="NCBIfam" id="TIGR00254">
    <property type="entry name" value="GGDEF"/>
    <property type="match status" value="1"/>
</dbReference>
<dbReference type="FunFam" id="3.30.70.270:FF:000001">
    <property type="entry name" value="Diguanylate cyclase domain protein"/>
    <property type="match status" value="1"/>
</dbReference>
<dbReference type="SMART" id="SM00086">
    <property type="entry name" value="PAC"/>
    <property type="match status" value="3"/>
</dbReference>
<keyword evidence="5" id="KW-1185">Reference proteome</keyword>
<evidence type="ECO:0000313" key="4">
    <source>
        <dbReference type="EMBL" id="BAM05759.1"/>
    </source>
</evidence>
<dbReference type="InterPro" id="IPR000700">
    <property type="entry name" value="PAS-assoc_C"/>
</dbReference>
<reference evidence="4 5" key="1">
    <citation type="journal article" date="2012" name="J. Bacteriol.">
        <title>Complete Genome Sequence of Leptospirillum ferrooxidans Strain C2-3, Isolated from a Fresh Volcanic Ash Deposit on the Island of Miyake, Japan.</title>
        <authorList>
            <person name="Fujimura R."/>
            <person name="Sato Y."/>
            <person name="Nishizawa T."/>
            <person name="Oshima K."/>
            <person name="Kim S.-W."/>
            <person name="Hattori M."/>
            <person name="Kamijo T."/>
            <person name="Ohta H."/>
        </authorList>
    </citation>
    <scope>NUCLEOTIDE SEQUENCE [LARGE SCALE GENOMIC DNA]</scope>
    <source>
        <strain evidence="4 5">C2-3</strain>
    </source>
</reference>
<dbReference type="eggNOG" id="COG2203">
    <property type="taxonomic scope" value="Bacteria"/>
</dbReference>
<evidence type="ECO:0000259" key="3">
    <source>
        <dbReference type="PROSITE" id="PS50887"/>
    </source>
</evidence>
<proteinExistence type="predicted"/>
<reference evidence="5" key="2">
    <citation type="submission" date="2012-03" db="EMBL/GenBank/DDBJ databases">
        <title>The complete genome sequence of the pioneer microbe on fresh volcanic deposit, Leptospirillum ferrooxidans strain C2-3.</title>
        <authorList>
            <person name="Fujimura R."/>
            <person name="Sato Y."/>
            <person name="Nishizawa T."/>
            <person name="Nanba K."/>
            <person name="Oshima K."/>
            <person name="Hattori M."/>
            <person name="Kamijo T."/>
            <person name="Ohta H."/>
        </authorList>
    </citation>
    <scope>NUCLEOTIDE SEQUENCE [LARGE SCALE GENOMIC DNA]</scope>
    <source>
        <strain evidence="5">C2-3</strain>
    </source>
</reference>
<dbReference type="InterPro" id="IPR001610">
    <property type="entry name" value="PAC"/>
</dbReference>
<dbReference type="OrthoDB" id="9814202at2"/>
<dbReference type="InterPro" id="IPR013767">
    <property type="entry name" value="PAS_fold"/>
</dbReference>
<evidence type="ECO:0008006" key="6">
    <source>
        <dbReference type="Google" id="ProtNLM"/>
    </source>
</evidence>
<dbReference type="SMART" id="SM00091">
    <property type="entry name" value="PAS"/>
    <property type="match status" value="4"/>
</dbReference>
<dbReference type="KEGG" id="lfc:LFE_0028"/>
<dbReference type="PANTHER" id="PTHR44757">
    <property type="entry name" value="DIGUANYLATE CYCLASE DGCP"/>
    <property type="match status" value="1"/>
</dbReference>
<dbReference type="InterPro" id="IPR000160">
    <property type="entry name" value="GGDEF_dom"/>
</dbReference>
<feature type="domain" description="PAC" evidence="2">
    <location>
        <begin position="623"/>
        <end position="675"/>
    </location>
</feature>
<dbReference type="PROSITE" id="PS50113">
    <property type="entry name" value="PAC"/>
    <property type="match status" value="2"/>
</dbReference>
<dbReference type="Proteomes" id="UP000007382">
    <property type="component" value="Chromosome"/>
</dbReference>
<dbReference type="SMART" id="SM00267">
    <property type="entry name" value="GGDEF"/>
    <property type="match status" value="1"/>
</dbReference>
<dbReference type="SUPFAM" id="SSF55073">
    <property type="entry name" value="Nucleotide cyclase"/>
    <property type="match status" value="1"/>
</dbReference>
<protein>
    <recommendedName>
        <fullName evidence="6">Diguanylate cyclase</fullName>
    </recommendedName>
</protein>
<dbReference type="SUPFAM" id="SSF55781">
    <property type="entry name" value="GAF domain-like"/>
    <property type="match status" value="2"/>
</dbReference>
<dbReference type="AlphaFoldDB" id="I0IKG0"/>
<dbReference type="PATRIC" id="fig|1162668.3.peg.35"/>
<dbReference type="eggNOG" id="COG5001">
    <property type="taxonomic scope" value="Bacteria"/>
</dbReference>
<evidence type="ECO:0000313" key="5">
    <source>
        <dbReference type="Proteomes" id="UP000007382"/>
    </source>
</evidence>
<dbReference type="Gene3D" id="3.30.450.20">
    <property type="entry name" value="PAS domain"/>
    <property type="match status" value="4"/>
</dbReference>
<dbReference type="SUPFAM" id="SSF55785">
    <property type="entry name" value="PYP-like sensor domain (PAS domain)"/>
    <property type="match status" value="4"/>
</dbReference>
<dbReference type="CDD" id="cd00130">
    <property type="entry name" value="PAS"/>
    <property type="match status" value="3"/>
</dbReference>
<dbReference type="PROSITE" id="PS50887">
    <property type="entry name" value="GGDEF"/>
    <property type="match status" value="1"/>
</dbReference>
<dbReference type="CDD" id="cd01949">
    <property type="entry name" value="GGDEF"/>
    <property type="match status" value="1"/>
</dbReference>
<feature type="domain" description="PAS" evidence="1">
    <location>
        <begin position="13"/>
        <end position="77"/>
    </location>
</feature>
<gene>
    <name evidence="4" type="ordered locus">LFE_0028</name>
</gene>
<dbReference type="InterPro" id="IPR043128">
    <property type="entry name" value="Rev_trsase/Diguanyl_cyclase"/>
</dbReference>
<dbReference type="Pfam" id="PF00990">
    <property type="entry name" value="GGDEF"/>
    <property type="match status" value="1"/>
</dbReference>
<dbReference type="HOGENOM" id="CLU_279099_0_0_0"/>
<dbReference type="InterPro" id="IPR000014">
    <property type="entry name" value="PAS"/>
</dbReference>
<feature type="domain" description="PAC" evidence="2">
    <location>
        <begin position="899"/>
        <end position="952"/>
    </location>
</feature>
<dbReference type="GO" id="GO:0003824">
    <property type="term" value="F:catalytic activity"/>
    <property type="evidence" value="ECO:0007669"/>
    <property type="project" value="UniProtKB-ARBA"/>
</dbReference>
<accession>I0IKG0</accession>
<dbReference type="Gene3D" id="3.30.70.270">
    <property type="match status" value="1"/>
</dbReference>
<evidence type="ECO:0000259" key="1">
    <source>
        <dbReference type="PROSITE" id="PS50112"/>
    </source>
</evidence>
<dbReference type="Pfam" id="PF00989">
    <property type="entry name" value="PAS"/>
    <property type="match status" value="1"/>
</dbReference>
<dbReference type="InterPro" id="IPR035965">
    <property type="entry name" value="PAS-like_dom_sf"/>
</dbReference>
<dbReference type="Pfam" id="PF13426">
    <property type="entry name" value="PAS_9"/>
    <property type="match status" value="2"/>
</dbReference>
<sequence length="1130" mass="127184">MFPDDLSPERKPHNQLVDFLLGVLPDPAFVLETQGKGAPTISGANPAFLHLMGLREKDRILGQSFLEYLDPSDKTSLIFPDKTVSVDSTEPLIQEHVLLKTGQGRFLSELRMKWLFEGGQSLLLVMVRDITEVKQHEAFEDIAREIEDSLENGVHLESLTSCVIRNISETFPFPEVSFSHEKSGMRPVRSVGSGTPFEHLYRRVFILREKEFAKEGESITMEIRFRNPGDLTPSLLSCLDLFSGKMEKALERSSQLQPGAEKDALFELAPDGICLIDFDSLKIIGTNPVFCRLMGFPDQSFLVGSSILDWWELSEVAARETLGKVIDAKGSSFSFEQHHVRMDGSHILTSISGSCIPYGESMALMLHVRDITAEHEAEILNRLSVELDQKILRGAPIMDLLEFIVRRISLEFSFQIIFFTIPSPQGKIAFVGIDPAFPKYSPLLDKVLSMNRWDMSPGSDSSFGRAIRTGLPQFATGEDLDHSPIGEICNAFGIASVFSVPVTRDAGQLPWGALTIADQNFNDLSERLRSRLIELSERIRIAFIRHEEMDLVRVLKLAMESSRNIEFIALKDGTIEWANASFFKTVGSDAPLSGMELSAIFPEPASKGQKITLTEVISLSASFTGEFMGINKTGHPFLVETMVVPLKDRFGVVDRLLVQQKDITQEREIELIDRLMSQLDEMILLGKPFSMLASLVATKARELFYAEAVAIGVVGLDGNVHARAQSASSPLLEEELREWGNHQNPDGTEWKMTSESLLQPFSPLSRWMNENQIQEFRCFPLTENNRNNGYIAFFFKKIGALEPSSLDRIEKLARRFSLVCERYQQEEQRRLHETAMSTVANGILITGSDCRIQWINDAFLQMSGYRRDELIGQIPFILRHFSGERSPTDEFWKTILSGETFEGFLEDQKKDGSGYTVEATVTPIRMNDEIKNFVVIQKDQTQRIQQEREIWRLAHTDQLTGLLNRQAFMERIKLEISHFARSGDQLALLFLDLDGFKKINDTWGHGAGDFFLKTIGERILSGIRSSDVVARLGGDEFVVLLKIVPDQASLAPFLDTFVGALSVPVHYEDNNLRATVSIGVSRFPKDAGSAEDMIQKADMAMYCSKGNGKNTWCFYQENLEKERESKSPDQ</sequence>
<dbReference type="EMBL" id="AP012342">
    <property type="protein sequence ID" value="BAM05759.1"/>
    <property type="molecule type" value="Genomic_DNA"/>
</dbReference>
<dbReference type="GO" id="GO:0006355">
    <property type="term" value="P:regulation of DNA-templated transcription"/>
    <property type="evidence" value="ECO:0007669"/>
    <property type="project" value="InterPro"/>
</dbReference>
<dbReference type="PROSITE" id="PS50112">
    <property type="entry name" value="PAS"/>
    <property type="match status" value="2"/>
</dbReference>
<dbReference type="InterPro" id="IPR013656">
    <property type="entry name" value="PAS_4"/>
</dbReference>
<feature type="domain" description="PAS" evidence="1">
    <location>
        <begin position="828"/>
        <end position="873"/>
    </location>
</feature>
<name>I0IKG0_LEPFC</name>
<dbReference type="RefSeq" id="WP_014448254.1">
    <property type="nucleotide sequence ID" value="NC_017094.1"/>
</dbReference>